<dbReference type="Proteomes" id="UP001222800">
    <property type="component" value="Chromosome"/>
</dbReference>
<keyword evidence="1" id="KW-1133">Transmembrane helix</keyword>
<dbReference type="RefSeq" id="WP_277734002.1">
    <property type="nucleotide sequence ID" value="NZ_CP120733.1"/>
</dbReference>
<evidence type="ECO:0000313" key="2">
    <source>
        <dbReference type="EMBL" id="WFD11819.1"/>
    </source>
</evidence>
<feature type="transmembrane region" description="Helical" evidence="1">
    <location>
        <begin position="94"/>
        <end position="116"/>
    </location>
</feature>
<reference evidence="2 3" key="1">
    <citation type="submission" date="2023-03" db="EMBL/GenBank/DDBJ databases">
        <title>Complete genome sequence of Tepidibacter sp. SWIR-1, isolated from a deep-sea hydrothermal vent.</title>
        <authorList>
            <person name="Li X."/>
        </authorList>
    </citation>
    <scope>NUCLEOTIDE SEQUENCE [LARGE SCALE GENOMIC DNA]</scope>
    <source>
        <strain evidence="2 3">SWIR-1</strain>
    </source>
</reference>
<keyword evidence="1" id="KW-0472">Membrane</keyword>
<protein>
    <submittedName>
        <fullName evidence="2">Uncharacterized protein</fullName>
    </submittedName>
</protein>
<feature type="transmembrane region" description="Helical" evidence="1">
    <location>
        <begin position="29"/>
        <end position="50"/>
    </location>
</feature>
<evidence type="ECO:0000256" key="1">
    <source>
        <dbReference type="SAM" id="Phobius"/>
    </source>
</evidence>
<gene>
    <name evidence="2" type="ORF">P4S50_07005</name>
</gene>
<name>A0ABY8EIT6_9FIRM</name>
<dbReference type="EMBL" id="CP120733">
    <property type="protein sequence ID" value="WFD11819.1"/>
    <property type="molecule type" value="Genomic_DNA"/>
</dbReference>
<keyword evidence="3" id="KW-1185">Reference proteome</keyword>
<accession>A0ABY8EIT6</accession>
<sequence length="119" mass="13764">MLKFIKKSKWIIIFIVIELYFYFKKQPDNLELFFMIWGFIYLALLLFNIFNVKSDVGLIGIGGDDQTIYANLAGSMAEIEYGTKKNKQRTFGGLLDHINLVYIILIVINSIGYIIVMPK</sequence>
<organism evidence="2 3">
    <name type="scientific">Tepidibacter hydrothermalis</name>
    <dbReference type="NCBI Taxonomy" id="3036126"/>
    <lineage>
        <taxon>Bacteria</taxon>
        <taxon>Bacillati</taxon>
        <taxon>Bacillota</taxon>
        <taxon>Clostridia</taxon>
        <taxon>Peptostreptococcales</taxon>
        <taxon>Peptostreptococcaceae</taxon>
        <taxon>Tepidibacter</taxon>
    </lineage>
</organism>
<keyword evidence="1" id="KW-0812">Transmembrane</keyword>
<evidence type="ECO:0000313" key="3">
    <source>
        <dbReference type="Proteomes" id="UP001222800"/>
    </source>
</evidence>
<proteinExistence type="predicted"/>